<feature type="region of interest" description="Disordered" evidence="2">
    <location>
        <begin position="192"/>
        <end position="235"/>
    </location>
</feature>
<reference evidence="4 5" key="1">
    <citation type="journal article" date="2017" name="Curr. Biol.">
        <title>The Evolution of Venom by Co-option of Single-Copy Genes.</title>
        <authorList>
            <person name="Martinson E.O."/>
            <person name="Mrinalini"/>
            <person name="Kelkar Y.D."/>
            <person name="Chang C.H."/>
            <person name="Werren J.H."/>
        </authorList>
    </citation>
    <scope>NUCLEOTIDE SEQUENCE [LARGE SCALE GENOMIC DNA]</scope>
    <source>
        <strain evidence="4 5">Alberta</strain>
        <tissue evidence="4">Whole body</tissue>
    </source>
</reference>
<accession>A0A232EDM0</accession>
<dbReference type="SUPFAM" id="SSF50630">
    <property type="entry name" value="Acid proteases"/>
    <property type="match status" value="1"/>
</dbReference>
<evidence type="ECO:0000313" key="5">
    <source>
        <dbReference type="Proteomes" id="UP000215335"/>
    </source>
</evidence>
<organism evidence="4 5">
    <name type="scientific">Trichomalopsis sarcophagae</name>
    <dbReference type="NCBI Taxonomy" id="543379"/>
    <lineage>
        <taxon>Eukaryota</taxon>
        <taxon>Metazoa</taxon>
        <taxon>Ecdysozoa</taxon>
        <taxon>Arthropoda</taxon>
        <taxon>Hexapoda</taxon>
        <taxon>Insecta</taxon>
        <taxon>Pterygota</taxon>
        <taxon>Neoptera</taxon>
        <taxon>Endopterygota</taxon>
        <taxon>Hymenoptera</taxon>
        <taxon>Apocrita</taxon>
        <taxon>Proctotrupomorpha</taxon>
        <taxon>Chalcidoidea</taxon>
        <taxon>Pteromalidae</taxon>
        <taxon>Pteromalinae</taxon>
        <taxon>Trichomalopsis</taxon>
    </lineage>
</organism>
<keyword evidence="1" id="KW-0378">Hydrolase</keyword>
<keyword evidence="5" id="KW-1185">Reference proteome</keyword>
<dbReference type="Gene3D" id="2.40.70.10">
    <property type="entry name" value="Acid Proteases"/>
    <property type="match status" value="1"/>
</dbReference>
<dbReference type="GO" id="GO:0008270">
    <property type="term" value="F:zinc ion binding"/>
    <property type="evidence" value="ECO:0007669"/>
    <property type="project" value="InterPro"/>
</dbReference>
<protein>
    <recommendedName>
        <fullName evidence="3">Peptidase A2 domain-containing protein</fullName>
    </recommendedName>
</protein>
<dbReference type="InterPro" id="IPR021109">
    <property type="entry name" value="Peptidase_aspartic_dom_sf"/>
</dbReference>
<evidence type="ECO:0000256" key="1">
    <source>
        <dbReference type="ARBA" id="ARBA00022801"/>
    </source>
</evidence>
<comment type="caution">
    <text evidence="4">The sequence shown here is derived from an EMBL/GenBank/DDBJ whole genome shotgun (WGS) entry which is preliminary data.</text>
</comment>
<evidence type="ECO:0000256" key="2">
    <source>
        <dbReference type="SAM" id="MobiDB-lite"/>
    </source>
</evidence>
<dbReference type="GO" id="GO:0004190">
    <property type="term" value="F:aspartic-type endopeptidase activity"/>
    <property type="evidence" value="ECO:0007669"/>
    <property type="project" value="InterPro"/>
</dbReference>
<feature type="region of interest" description="Disordered" evidence="2">
    <location>
        <begin position="390"/>
        <end position="429"/>
    </location>
</feature>
<dbReference type="InterPro" id="IPR036875">
    <property type="entry name" value="Znf_CCHC_sf"/>
</dbReference>
<sequence length="479" mass="55603">MKRLLANLAKRSDYNKPNDLRQAYKEAVRLETRMEAKIIPDSRPYRGRDRYYNNQDSYNAPQNGYNYRYYKGYRHEKRYQNNQQNNSDYMGTIIEVTDIEEEDIKTIMTTKVDEKAIIITTIMDSNNAINGILGIAMKTGNQQIFDHETVRYYDAPPYLDRRNYTNWRNNHNDQAQRSNLNYQETRYDPRMASQNQGYSGQSQGYSNQNQRHPMQNHNTHHVQNQQMPGNSDKQNYQQQFQAYNEKNSVNSTNPGNNQPKAPVMTILSRPEKYQECAVRIRIPVGTTKPWVEFMIDNGATVNLIKASVLDDDMPIYTADATELGGITNQTVKTHALIYLDIKGTPVKFQIVSDNFSIPFDGLLGRNYLKKEEAVISYYKKNPRLVIRRMRTRSNNPTKKERRGATERGREETAGRNGAERKRRERTRRRRRAVIPAPYSCFNCWQPGHGVTQCNKGITRDFCGNCGRHGVEVTSCPRCA</sequence>
<proteinExistence type="predicted"/>
<gene>
    <name evidence="4" type="ORF">TSAR_001491</name>
</gene>
<evidence type="ECO:0000313" key="4">
    <source>
        <dbReference type="EMBL" id="OXU16459.1"/>
    </source>
</evidence>
<dbReference type="Proteomes" id="UP000215335">
    <property type="component" value="Unassembled WGS sequence"/>
</dbReference>
<dbReference type="PROSITE" id="PS50175">
    <property type="entry name" value="ASP_PROT_RETROV"/>
    <property type="match status" value="1"/>
</dbReference>
<dbReference type="AlphaFoldDB" id="A0A232EDM0"/>
<feature type="domain" description="Peptidase A2" evidence="3">
    <location>
        <begin position="291"/>
        <end position="367"/>
    </location>
</feature>
<dbReference type="EMBL" id="NNAY01006087">
    <property type="protein sequence ID" value="OXU16459.1"/>
    <property type="molecule type" value="Genomic_DNA"/>
</dbReference>
<dbReference type="InterPro" id="IPR001995">
    <property type="entry name" value="Peptidase_A2_cat"/>
</dbReference>
<feature type="compositionally biased region" description="Low complexity" evidence="2">
    <location>
        <begin position="193"/>
        <end position="226"/>
    </location>
</feature>
<dbReference type="GO" id="GO:0006508">
    <property type="term" value="P:proteolysis"/>
    <property type="evidence" value="ECO:0007669"/>
    <property type="project" value="InterPro"/>
</dbReference>
<dbReference type="SUPFAM" id="SSF57756">
    <property type="entry name" value="Retrovirus zinc finger-like domains"/>
    <property type="match status" value="1"/>
</dbReference>
<dbReference type="GO" id="GO:0003676">
    <property type="term" value="F:nucleic acid binding"/>
    <property type="evidence" value="ECO:0007669"/>
    <property type="project" value="InterPro"/>
</dbReference>
<feature type="compositionally biased region" description="Basic and acidic residues" evidence="2">
    <location>
        <begin position="402"/>
        <end position="421"/>
    </location>
</feature>
<name>A0A232EDM0_9HYME</name>
<evidence type="ECO:0000259" key="3">
    <source>
        <dbReference type="PROSITE" id="PS50175"/>
    </source>
</evidence>